<dbReference type="GO" id="GO:0001727">
    <property type="term" value="F:lipid kinase activity"/>
    <property type="evidence" value="ECO:0007669"/>
    <property type="project" value="TreeGrafter"/>
</dbReference>
<comment type="caution">
    <text evidence="3">The sequence shown here is derived from an EMBL/GenBank/DDBJ whole genome shotgun (WGS) entry which is preliminary data.</text>
</comment>
<dbReference type="GO" id="GO:0016020">
    <property type="term" value="C:membrane"/>
    <property type="evidence" value="ECO:0007669"/>
    <property type="project" value="TreeGrafter"/>
</dbReference>
<accession>A0A1C7MG59</accession>
<dbReference type="EMBL" id="LUGG01000004">
    <property type="protein sequence ID" value="OBZ75597.1"/>
    <property type="molecule type" value="Genomic_DNA"/>
</dbReference>
<organism evidence="3 4">
    <name type="scientific">Grifola frondosa</name>
    <name type="common">Maitake</name>
    <name type="synonym">Polyporus frondosus</name>
    <dbReference type="NCBI Taxonomy" id="5627"/>
    <lineage>
        <taxon>Eukaryota</taxon>
        <taxon>Fungi</taxon>
        <taxon>Dikarya</taxon>
        <taxon>Basidiomycota</taxon>
        <taxon>Agaricomycotina</taxon>
        <taxon>Agaricomycetes</taxon>
        <taxon>Polyporales</taxon>
        <taxon>Grifolaceae</taxon>
        <taxon>Grifola</taxon>
    </lineage>
</organism>
<name>A0A1C7MG59_GRIFR</name>
<dbReference type="PANTHER" id="PTHR12358">
    <property type="entry name" value="SPHINGOSINE KINASE"/>
    <property type="match status" value="1"/>
</dbReference>
<dbReference type="GO" id="GO:0016773">
    <property type="term" value="F:phosphotransferase activity, alcohol group as acceptor"/>
    <property type="evidence" value="ECO:0007669"/>
    <property type="project" value="UniProtKB-ARBA"/>
</dbReference>
<keyword evidence="3" id="KW-0418">Kinase</keyword>
<dbReference type="PANTHER" id="PTHR12358:SF31">
    <property type="entry name" value="ACYLGLYCEROL KINASE, MITOCHONDRIAL"/>
    <property type="match status" value="1"/>
</dbReference>
<feature type="domain" description="DAGKc" evidence="2">
    <location>
        <begin position="103"/>
        <end position="244"/>
    </location>
</feature>
<dbReference type="STRING" id="5627.A0A1C7MG59"/>
<dbReference type="OrthoDB" id="3853857at2759"/>
<keyword evidence="3" id="KW-0808">Transferase</keyword>
<feature type="region of interest" description="Disordered" evidence="1">
    <location>
        <begin position="307"/>
        <end position="343"/>
    </location>
</feature>
<dbReference type="InterPro" id="IPR001206">
    <property type="entry name" value="Diacylglycerol_kinase_cat_dom"/>
</dbReference>
<sequence>MTVVKRELIVGSDGKFSTFILTDSSLVVKRVGDNEWPVIETSLRHVLWAGLDGDTFEVSALMRRNKKAALTLVHIIGKVEDKDRDAVLSFTTSLTDAAYLGLKKQRKLKVLVNPHSGPGKAVSQYHRKVEPIFRAARCNIDLTFTTRAKHASDLMKDLPLDQYDAIVAMSGDGLIHEILNGFAAHAEPGKAFDIPITPIPTGSGNGLALNLLGIEDGRDISAAALNAIKGHPMKIDLFSVTQKDQRYLSFMSQTLGLMADADLGTEYLRFMGSNRFIVGFLNGVLKMKHCPVKLSIKVSESDKKKMVRDLHASRSKAQAQHGPASDQDIEQAASGSSRSASTSLPPLKYAAMDSEGWITFEKPMLYLYAGKGPYVSRDFMQFPVSTPNDGLIDVIAQSPSTRGELLKAMDGAEKGEPFWLDSQHYFKAHAYRIEPHSSEGLLAIDGEAYPFEAYQVEVHQGLATLLSPYGYYQADFNLPGETSKAR</sequence>
<dbReference type="InterPro" id="IPR050187">
    <property type="entry name" value="Lipid_Phosphate_FormReg"/>
</dbReference>
<dbReference type="PROSITE" id="PS50146">
    <property type="entry name" value="DAGK"/>
    <property type="match status" value="1"/>
</dbReference>
<evidence type="ECO:0000256" key="1">
    <source>
        <dbReference type="SAM" id="MobiDB-lite"/>
    </source>
</evidence>
<dbReference type="SUPFAM" id="SSF111331">
    <property type="entry name" value="NAD kinase/diacylglycerol kinase-like"/>
    <property type="match status" value="1"/>
</dbReference>
<keyword evidence="4" id="KW-1185">Reference proteome</keyword>
<dbReference type="InterPro" id="IPR016064">
    <property type="entry name" value="NAD/diacylglycerol_kinase_sf"/>
</dbReference>
<evidence type="ECO:0000313" key="4">
    <source>
        <dbReference type="Proteomes" id="UP000092993"/>
    </source>
</evidence>
<dbReference type="OMA" id="TMGNFYA"/>
<dbReference type="Gene3D" id="3.40.50.10330">
    <property type="entry name" value="Probable inorganic polyphosphate/atp-NAD kinase, domain 1"/>
    <property type="match status" value="1"/>
</dbReference>
<feature type="compositionally biased region" description="Low complexity" evidence="1">
    <location>
        <begin position="332"/>
        <end position="343"/>
    </location>
</feature>
<evidence type="ECO:0000259" key="2">
    <source>
        <dbReference type="PROSITE" id="PS50146"/>
    </source>
</evidence>
<evidence type="ECO:0000313" key="3">
    <source>
        <dbReference type="EMBL" id="OBZ75597.1"/>
    </source>
</evidence>
<protein>
    <submittedName>
        <fullName evidence="3">Sphingoid long chain base kinase 4</fullName>
    </submittedName>
</protein>
<dbReference type="SMART" id="SM00046">
    <property type="entry name" value="DAGKc"/>
    <property type="match status" value="1"/>
</dbReference>
<reference evidence="3 4" key="1">
    <citation type="submission" date="2016-03" db="EMBL/GenBank/DDBJ databases">
        <title>Whole genome sequencing of Grifola frondosa 9006-11.</title>
        <authorList>
            <person name="Min B."/>
            <person name="Park H."/>
            <person name="Kim J.-G."/>
            <person name="Cho H."/>
            <person name="Oh Y.-L."/>
            <person name="Kong W.-S."/>
            <person name="Choi I.-G."/>
        </authorList>
    </citation>
    <scope>NUCLEOTIDE SEQUENCE [LARGE SCALE GENOMIC DNA]</scope>
    <source>
        <strain evidence="3 4">9006-11</strain>
    </source>
</reference>
<dbReference type="Pfam" id="PF00781">
    <property type="entry name" value="DAGK_cat"/>
    <property type="match status" value="1"/>
</dbReference>
<proteinExistence type="predicted"/>
<dbReference type="Proteomes" id="UP000092993">
    <property type="component" value="Unassembled WGS sequence"/>
</dbReference>
<dbReference type="AlphaFoldDB" id="A0A1C7MG59"/>
<gene>
    <name evidence="3" type="primary">lcb4</name>
    <name evidence="3" type="ORF">A0H81_04233</name>
</gene>
<dbReference type="InterPro" id="IPR017438">
    <property type="entry name" value="ATP-NAD_kinase_N"/>
</dbReference>
<dbReference type="Gene3D" id="2.60.200.40">
    <property type="match status" value="1"/>
</dbReference>
<dbReference type="GO" id="GO:0005737">
    <property type="term" value="C:cytoplasm"/>
    <property type="evidence" value="ECO:0007669"/>
    <property type="project" value="TreeGrafter"/>
</dbReference>
<dbReference type="GO" id="GO:0046512">
    <property type="term" value="P:sphingosine biosynthetic process"/>
    <property type="evidence" value="ECO:0007669"/>
    <property type="project" value="TreeGrafter"/>
</dbReference>